<organism evidence="2 3">
    <name type="scientific">Actinoplanes regularis</name>
    <dbReference type="NCBI Taxonomy" id="52697"/>
    <lineage>
        <taxon>Bacteria</taxon>
        <taxon>Bacillati</taxon>
        <taxon>Actinomycetota</taxon>
        <taxon>Actinomycetes</taxon>
        <taxon>Micromonosporales</taxon>
        <taxon>Micromonosporaceae</taxon>
        <taxon>Actinoplanes</taxon>
    </lineage>
</organism>
<dbReference type="Pfam" id="PF12770">
    <property type="entry name" value="CHAT"/>
    <property type="match status" value="1"/>
</dbReference>
<dbReference type="OrthoDB" id="8253226at2"/>
<keyword evidence="3" id="KW-1185">Reference proteome</keyword>
<dbReference type="RefSeq" id="WP_089293766.1">
    <property type="nucleotide sequence ID" value="NZ_BOMU01000035.1"/>
</dbReference>
<dbReference type="InterPro" id="IPR024983">
    <property type="entry name" value="CHAT_dom"/>
</dbReference>
<name>A0A238YMZ4_9ACTN</name>
<evidence type="ECO:0000313" key="3">
    <source>
        <dbReference type="Proteomes" id="UP000198415"/>
    </source>
</evidence>
<gene>
    <name evidence="2" type="ORF">SAMN06264365_10547</name>
</gene>
<proteinExistence type="predicted"/>
<dbReference type="AlphaFoldDB" id="A0A238YMZ4"/>
<sequence>MTAMFDRDLQGVPDSPEPAAGALTVAGPYGFCSWVALLVEPVSGRESGDPSRERRRADEAIADAGWLAGQWDPSAGARLELRYLHRPGERLRCVLLGRVQAPTRDAAIGAALRLRDRLGALPAHVRAVPVESAADVLKLLDPFRADPAGLVEVRKQIRAGRPVRPDAGVHYYLAVPRLAAGATSWDPLWQSVADLPQPFMLTVGLEPYAPPAPFVGMLADLATRYGRLAVPGRSGPSALRQRTYELPADPFARYASGHFEDAWRRYQSAVFRARITLASPAPLPEPLVARVAATICAPRGDQETTHVVVAPEPDEREVAWRNVTTLDNARWDRRYLGHLEVPTGLRLLAETMDAGEAASAWRLPPAPVAGDRPMFVSVTGDVINVGDNATFVNRSTVSGSFNTTSSPAGPAAAAGPRLNILLACANPRGSEALRTGEEDRTLRQSIRLSAERDRIDIETLNAVTIDDLRRALLNRRFDIVHFSGHGTRRGLVFEDDAGRIFQPPSSALAELFARRGIKVAVLNACYSLSVGRISAIGTEFTIATDGPLSDPAAIEFTRGFYDALGAGRDVPDAYAEGKGAAALKGLTFTAILLRRGEQYGTS</sequence>
<accession>A0A238YMZ4</accession>
<evidence type="ECO:0000313" key="2">
    <source>
        <dbReference type="EMBL" id="SNR72626.1"/>
    </source>
</evidence>
<dbReference type="Proteomes" id="UP000198415">
    <property type="component" value="Unassembled WGS sequence"/>
</dbReference>
<reference evidence="2 3" key="1">
    <citation type="submission" date="2017-06" db="EMBL/GenBank/DDBJ databases">
        <authorList>
            <person name="Kim H.J."/>
            <person name="Triplett B.A."/>
        </authorList>
    </citation>
    <scope>NUCLEOTIDE SEQUENCE [LARGE SCALE GENOMIC DNA]</scope>
    <source>
        <strain evidence="2 3">DSM 43151</strain>
    </source>
</reference>
<protein>
    <submittedName>
        <fullName evidence="2">CHAT domain-containing protein</fullName>
    </submittedName>
</protein>
<evidence type="ECO:0000259" key="1">
    <source>
        <dbReference type="Pfam" id="PF12770"/>
    </source>
</evidence>
<dbReference type="EMBL" id="FZNR01000005">
    <property type="protein sequence ID" value="SNR72626.1"/>
    <property type="molecule type" value="Genomic_DNA"/>
</dbReference>
<feature type="domain" description="CHAT" evidence="1">
    <location>
        <begin position="404"/>
        <end position="574"/>
    </location>
</feature>